<sequence length="73" mass="7790">MSDFEHASIVLCPAGPMLLRGEHEIQDADGKTHRTVRPVSAVCMCGGSAIKPWCDGTHRLIAAKARGDDETDG</sequence>
<dbReference type="GO" id="GO:0046872">
    <property type="term" value="F:metal ion binding"/>
    <property type="evidence" value="ECO:0007669"/>
    <property type="project" value="UniProtKB-KW"/>
</dbReference>
<proteinExistence type="predicted"/>
<keyword evidence="4" id="KW-0411">Iron-sulfur</keyword>
<evidence type="ECO:0000313" key="6">
    <source>
        <dbReference type="EMBL" id="OIJ25392.1"/>
    </source>
</evidence>
<dbReference type="GO" id="GO:0005737">
    <property type="term" value="C:cytoplasm"/>
    <property type="evidence" value="ECO:0007669"/>
    <property type="project" value="UniProtKB-ARBA"/>
</dbReference>
<dbReference type="InterPro" id="IPR018967">
    <property type="entry name" value="FeS-contain_CDGSH-typ"/>
</dbReference>
<dbReference type="RefSeq" id="WP_045547868.1">
    <property type="nucleotide sequence ID" value="NZ_JZDQ02000025.1"/>
</dbReference>
<reference evidence="6" key="1">
    <citation type="submission" date="2016-10" db="EMBL/GenBank/DDBJ databases">
        <title>Draft Genome Sequence of Nocardioides luteus Strain BAFB, an Alkane-Degrading Bacterium Isolated from JP-7 Polluted Soil.</title>
        <authorList>
            <person name="Brown L."/>
            <person name="Ruiz O.N."/>
            <person name="Gunasekera T."/>
        </authorList>
    </citation>
    <scope>NUCLEOTIDE SEQUENCE [LARGE SCALE GENOMIC DNA]</scope>
    <source>
        <strain evidence="6">BAFB</strain>
    </source>
</reference>
<keyword evidence="2" id="KW-0479">Metal-binding</keyword>
<accession>A0A1J4N494</accession>
<organism evidence="6 7">
    <name type="scientific">Nocardioides luteus</name>
    <dbReference type="NCBI Taxonomy" id="1844"/>
    <lineage>
        <taxon>Bacteria</taxon>
        <taxon>Bacillati</taxon>
        <taxon>Actinomycetota</taxon>
        <taxon>Actinomycetes</taxon>
        <taxon>Propionibacteriales</taxon>
        <taxon>Nocardioidaceae</taxon>
        <taxon>Nocardioides</taxon>
    </lineage>
</organism>
<keyword evidence="7" id="KW-1185">Reference proteome</keyword>
<gene>
    <name evidence="6" type="ORF">UG56_017455</name>
</gene>
<dbReference type="OrthoDB" id="9800162at2"/>
<comment type="caution">
    <text evidence="6">The sequence shown here is derived from an EMBL/GenBank/DDBJ whole genome shotgun (WGS) entry which is preliminary data.</text>
</comment>
<evidence type="ECO:0000256" key="4">
    <source>
        <dbReference type="ARBA" id="ARBA00023014"/>
    </source>
</evidence>
<evidence type="ECO:0000313" key="7">
    <source>
        <dbReference type="Proteomes" id="UP000033772"/>
    </source>
</evidence>
<feature type="domain" description="Iron-binding zinc finger CDGSH type" evidence="5">
    <location>
        <begin position="20"/>
        <end position="64"/>
    </location>
</feature>
<name>A0A1J4N494_9ACTN</name>
<dbReference type="Gene3D" id="3.40.5.90">
    <property type="entry name" value="CDGSH iron-sulfur domain, mitoNEET-type"/>
    <property type="match status" value="1"/>
</dbReference>
<dbReference type="SMART" id="SM00704">
    <property type="entry name" value="ZnF_CDGSH"/>
    <property type="match status" value="1"/>
</dbReference>
<dbReference type="Pfam" id="PF09360">
    <property type="entry name" value="zf-CDGSH"/>
    <property type="match status" value="1"/>
</dbReference>
<evidence type="ECO:0000256" key="3">
    <source>
        <dbReference type="ARBA" id="ARBA00023004"/>
    </source>
</evidence>
<evidence type="ECO:0000259" key="5">
    <source>
        <dbReference type="SMART" id="SM00704"/>
    </source>
</evidence>
<keyword evidence="1" id="KW-0001">2Fe-2S</keyword>
<dbReference type="InterPro" id="IPR042216">
    <property type="entry name" value="MitoNEET_CISD"/>
</dbReference>
<dbReference type="GO" id="GO:0051537">
    <property type="term" value="F:2 iron, 2 sulfur cluster binding"/>
    <property type="evidence" value="ECO:0007669"/>
    <property type="project" value="UniProtKB-KW"/>
</dbReference>
<evidence type="ECO:0000256" key="1">
    <source>
        <dbReference type="ARBA" id="ARBA00022714"/>
    </source>
</evidence>
<protein>
    <recommendedName>
        <fullName evidence="5">Iron-binding zinc finger CDGSH type domain-containing protein</fullName>
    </recommendedName>
</protein>
<dbReference type="AlphaFoldDB" id="A0A1J4N494"/>
<dbReference type="Proteomes" id="UP000033772">
    <property type="component" value="Unassembled WGS sequence"/>
</dbReference>
<dbReference type="STRING" id="1844.UG56_017455"/>
<keyword evidence="3" id="KW-0408">Iron</keyword>
<dbReference type="EMBL" id="JZDQ02000025">
    <property type="protein sequence ID" value="OIJ25392.1"/>
    <property type="molecule type" value="Genomic_DNA"/>
</dbReference>
<evidence type="ECO:0000256" key="2">
    <source>
        <dbReference type="ARBA" id="ARBA00022723"/>
    </source>
</evidence>